<comment type="caution">
    <text evidence="3">The sequence shown here is derived from an EMBL/GenBank/DDBJ whole genome shotgun (WGS) entry which is preliminary data.</text>
</comment>
<sequence>MHRQQVVSLVLSLCFLLVVDATSYGGYYRYHRPSWLRRGLGHYDGSRHFGNIFRPGDTFGGSVGAPGGNFGSRVGAPGGNFEGSVGAKGGNFGGSVGAPESADVSGCNFGGGTIHPRTNRPSSSGRPRCNFGSTTSQINSGNTSNRAPADPTVNTEQITNLGRGICPPVRPCTVSSRTRPVTCTSSAQCVAGRKCCFDSCIQTEVCKVPV</sequence>
<feature type="chain" id="PRO_5035153870" description="WAP domain-containing protein" evidence="2">
    <location>
        <begin position="22"/>
        <end position="210"/>
    </location>
</feature>
<gene>
    <name evidence="3" type="ORF">Hamer_G012371</name>
</gene>
<keyword evidence="2" id="KW-0732">Signal</keyword>
<dbReference type="OrthoDB" id="10657605at2759"/>
<keyword evidence="4" id="KW-1185">Reference proteome</keyword>
<feature type="compositionally biased region" description="Polar residues" evidence="1">
    <location>
        <begin position="119"/>
        <end position="152"/>
    </location>
</feature>
<dbReference type="EMBL" id="JAHLQT010014894">
    <property type="protein sequence ID" value="KAG7170130.1"/>
    <property type="molecule type" value="Genomic_DNA"/>
</dbReference>
<evidence type="ECO:0000256" key="1">
    <source>
        <dbReference type="SAM" id="MobiDB-lite"/>
    </source>
</evidence>
<reference evidence="3" key="1">
    <citation type="journal article" date="2021" name="Sci. Adv.">
        <title>The American lobster genome reveals insights on longevity, neural, and immune adaptations.</title>
        <authorList>
            <person name="Polinski J.M."/>
            <person name="Zimin A.V."/>
            <person name="Clark K.F."/>
            <person name="Kohn A.B."/>
            <person name="Sadowski N."/>
            <person name="Timp W."/>
            <person name="Ptitsyn A."/>
            <person name="Khanna P."/>
            <person name="Romanova D.Y."/>
            <person name="Williams P."/>
            <person name="Greenwood S.J."/>
            <person name="Moroz L.L."/>
            <person name="Walt D.R."/>
            <person name="Bodnar A.G."/>
        </authorList>
    </citation>
    <scope>NUCLEOTIDE SEQUENCE</scope>
    <source>
        <strain evidence="3">GMGI-L3</strain>
    </source>
</reference>
<evidence type="ECO:0000313" key="4">
    <source>
        <dbReference type="Proteomes" id="UP000747542"/>
    </source>
</evidence>
<protein>
    <recommendedName>
        <fullName evidence="5">WAP domain-containing protein</fullName>
    </recommendedName>
</protein>
<accession>A0A8J5K588</accession>
<evidence type="ECO:0000256" key="2">
    <source>
        <dbReference type="SAM" id="SignalP"/>
    </source>
</evidence>
<dbReference type="Proteomes" id="UP000747542">
    <property type="component" value="Unassembled WGS sequence"/>
</dbReference>
<feature type="region of interest" description="Disordered" evidence="1">
    <location>
        <begin position="112"/>
        <end position="152"/>
    </location>
</feature>
<organism evidence="3 4">
    <name type="scientific">Homarus americanus</name>
    <name type="common">American lobster</name>
    <dbReference type="NCBI Taxonomy" id="6706"/>
    <lineage>
        <taxon>Eukaryota</taxon>
        <taxon>Metazoa</taxon>
        <taxon>Ecdysozoa</taxon>
        <taxon>Arthropoda</taxon>
        <taxon>Crustacea</taxon>
        <taxon>Multicrustacea</taxon>
        <taxon>Malacostraca</taxon>
        <taxon>Eumalacostraca</taxon>
        <taxon>Eucarida</taxon>
        <taxon>Decapoda</taxon>
        <taxon>Pleocyemata</taxon>
        <taxon>Astacidea</taxon>
        <taxon>Nephropoidea</taxon>
        <taxon>Nephropidae</taxon>
        <taxon>Homarus</taxon>
    </lineage>
</organism>
<dbReference type="AlphaFoldDB" id="A0A8J5K588"/>
<evidence type="ECO:0008006" key="5">
    <source>
        <dbReference type="Google" id="ProtNLM"/>
    </source>
</evidence>
<evidence type="ECO:0000313" key="3">
    <source>
        <dbReference type="EMBL" id="KAG7170130.1"/>
    </source>
</evidence>
<name>A0A8J5K588_HOMAM</name>
<proteinExistence type="predicted"/>
<feature type="signal peptide" evidence="2">
    <location>
        <begin position="1"/>
        <end position="21"/>
    </location>
</feature>